<dbReference type="Gene3D" id="2.40.128.190">
    <property type="match status" value="1"/>
</dbReference>
<evidence type="ECO:0000313" key="2">
    <source>
        <dbReference type="EMBL" id="KAF7368249.1"/>
    </source>
</evidence>
<dbReference type="InterPro" id="IPR012475">
    <property type="entry name" value="Fungal_lectin"/>
</dbReference>
<sequence>MPLESNKMSIAASGLADEIRIFYCGDGRIWMILCDSEEVVNNDYSKVPWSTAEVQVPANCAPAIGSSLSSIYSGSSGISLFYQTSDNTIRELRREPKKRDWSMSTTFAQSNVMPGTHIAEVHNRNADRVIIFFQDKDGYVCSRRAVNWVWEAAVLICQAQPATPIAATCWSDTNIRLYIQDGGLIKLYNGSFDGNWNLANFNLTTGNKKVDSMAAVSWPGPQTRLYMHADDGSVMELSSGPFSDGRGYNDSLVTLATTQPNVRISALSQLSNQDQLVYVYYASSAKSLQQRFGTAAVSAPTATARMNWSPEAAMADITTLMKPTTTIPPIPITVTPPSKSPINFAGTGLEYDPKDSAVQISPPSQLPMAISATSWPGSARVYTQKGDGLIRQAALGGFQLGHRLPPLDLYVAERYTPCALCSLEPHMFYFRKALNLCTSFSALTTSRRKWGMFAGDKLATIFYQTPDNVIHEMRIDAQAKWIVSNFTQSDAMPGTAIAAVRNKDADRFMIFFQDKDGFLCYRRAIKWVWDAAVRLCKAATNTPIAAAAWSDVSNMTWSDANHVRLYFQDTKNQLRELYATFDDNWSESWFVGNLKLSGLRSTGSIGVICWQGPHILIYAQAQDNSIHQISCGPNFNYVESIVDTGPSPVLPNTGVAAFATQFEARTLYGRVYWANSEKLLQEKDVADGVWHPATVIAM</sequence>
<evidence type="ECO:0008006" key="4">
    <source>
        <dbReference type="Google" id="ProtNLM"/>
    </source>
</evidence>
<dbReference type="EMBL" id="JACAZI010000002">
    <property type="protein sequence ID" value="KAF7368249.1"/>
    <property type="molecule type" value="Genomic_DNA"/>
</dbReference>
<protein>
    <recommendedName>
        <fullName evidence="4">Fucose-specific lectin</fullName>
    </recommendedName>
</protein>
<reference evidence="2" key="1">
    <citation type="submission" date="2020-05" db="EMBL/GenBank/DDBJ databases">
        <title>Mycena genomes resolve the evolution of fungal bioluminescence.</title>
        <authorList>
            <person name="Tsai I.J."/>
        </authorList>
    </citation>
    <scope>NUCLEOTIDE SEQUENCE</scope>
    <source>
        <strain evidence="2">CCC161011</strain>
    </source>
</reference>
<evidence type="ECO:0000313" key="3">
    <source>
        <dbReference type="Proteomes" id="UP000620124"/>
    </source>
</evidence>
<comment type="similarity">
    <text evidence="1">Belongs to the fungal fucose-specific lectin family.</text>
</comment>
<dbReference type="Proteomes" id="UP000620124">
    <property type="component" value="Unassembled WGS sequence"/>
</dbReference>
<accession>A0A8H6YZM7</accession>
<dbReference type="Gene3D" id="2.120.10.70">
    <property type="entry name" value="Fucose-specific lectin"/>
    <property type="match status" value="3"/>
</dbReference>
<gene>
    <name evidence="2" type="ORF">MVEN_00145000</name>
</gene>
<proteinExistence type="inferred from homology"/>
<dbReference type="Pfam" id="PF07938">
    <property type="entry name" value="Fungal_lectin"/>
    <property type="match status" value="2"/>
</dbReference>
<comment type="caution">
    <text evidence="2">The sequence shown here is derived from an EMBL/GenBank/DDBJ whole genome shotgun (WGS) entry which is preliminary data.</text>
</comment>
<keyword evidence="3" id="KW-1185">Reference proteome</keyword>
<organism evidence="2 3">
    <name type="scientific">Mycena venus</name>
    <dbReference type="NCBI Taxonomy" id="2733690"/>
    <lineage>
        <taxon>Eukaryota</taxon>
        <taxon>Fungi</taxon>
        <taxon>Dikarya</taxon>
        <taxon>Basidiomycota</taxon>
        <taxon>Agaricomycotina</taxon>
        <taxon>Agaricomycetes</taxon>
        <taxon>Agaricomycetidae</taxon>
        <taxon>Agaricales</taxon>
        <taxon>Marasmiineae</taxon>
        <taxon>Mycenaceae</taxon>
        <taxon>Mycena</taxon>
    </lineage>
</organism>
<evidence type="ECO:0000256" key="1">
    <source>
        <dbReference type="ARBA" id="ARBA00009042"/>
    </source>
</evidence>
<name>A0A8H6YZM7_9AGAR</name>
<dbReference type="SUPFAM" id="SSF89372">
    <property type="entry name" value="Fucose-specific lectin"/>
    <property type="match status" value="2"/>
</dbReference>
<dbReference type="OrthoDB" id="2793994at2759"/>
<dbReference type="AlphaFoldDB" id="A0A8H6YZM7"/>